<comment type="subcellular location">
    <subcellularLocation>
        <location evidence="1 5">Cell membrane</location>
        <topology evidence="1 5">Multi-pass membrane protein</topology>
    </subcellularLocation>
</comment>
<name>A0A1I3Y349_9GAMM</name>
<reference evidence="8" key="1">
    <citation type="submission" date="2016-10" db="EMBL/GenBank/DDBJ databases">
        <authorList>
            <person name="Varghese N."/>
            <person name="Submissions S."/>
        </authorList>
    </citation>
    <scope>NUCLEOTIDE SEQUENCE [LARGE SCALE GENOMIC DNA]</scope>
    <source>
        <strain evidence="8">DSM 11578</strain>
    </source>
</reference>
<dbReference type="PANTHER" id="PTHR42727">
    <property type="entry name" value="PHOSPHATE TRANSPORT SYSTEM PERMEASE PROTEIN"/>
    <property type="match status" value="1"/>
</dbReference>
<dbReference type="CDD" id="cd06261">
    <property type="entry name" value="TM_PBP2"/>
    <property type="match status" value="1"/>
</dbReference>
<dbReference type="InterPro" id="IPR036322">
    <property type="entry name" value="WD40_repeat_dom_sf"/>
</dbReference>
<dbReference type="EMBL" id="FOSH01000007">
    <property type="protein sequence ID" value="SFK25721.1"/>
    <property type="molecule type" value="Genomic_DNA"/>
</dbReference>
<dbReference type="SUPFAM" id="SSF50978">
    <property type="entry name" value="WD40 repeat-like"/>
    <property type="match status" value="1"/>
</dbReference>
<dbReference type="Pfam" id="PF00528">
    <property type="entry name" value="BPD_transp_1"/>
    <property type="match status" value="1"/>
</dbReference>
<feature type="transmembrane region" description="Helical" evidence="5">
    <location>
        <begin position="32"/>
        <end position="57"/>
    </location>
</feature>
<keyword evidence="4 5" id="KW-0472">Membrane</keyword>
<dbReference type="GO" id="GO:0005886">
    <property type="term" value="C:plasma membrane"/>
    <property type="evidence" value="ECO:0007669"/>
    <property type="project" value="UniProtKB-SubCell"/>
</dbReference>
<dbReference type="Gene3D" id="1.10.3720.10">
    <property type="entry name" value="MetI-like"/>
    <property type="match status" value="2"/>
</dbReference>
<dbReference type="PROSITE" id="PS50928">
    <property type="entry name" value="ABC_TM1"/>
    <property type="match status" value="1"/>
</dbReference>
<evidence type="ECO:0000256" key="5">
    <source>
        <dbReference type="RuleBase" id="RU363032"/>
    </source>
</evidence>
<evidence type="ECO:0000256" key="3">
    <source>
        <dbReference type="ARBA" id="ARBA00022989"/>
    </source>
</evidence>
<evidence type="ECO:0000256" key="2">
    <source>
        <dbReference type="ARBA" id="ARBA00022692"/>
    </source>
</evidence>
<keyword evidence="3 5" id="KW-1133">Transmembrane helix</keyword>
<dbReference type="RefSeq" id="WP_091713027.1">
    <property type="nucleotide sequence ID" value="NZ_FOSH01000007.1"/>
</dbReference>
<evidence type="ECO:0000313" key="8">
    <source>
        <dbReference type="Proteomes" id="UP000198924"/>
    </source>
</evidence>
<gene>
    <name evidence="7" type="ORF">SAMN04488079_10786</name>
</gene>
<feature type="transmembrane region" description="Helical" evidence="5">
    <location>
        <begin position="522"/>
        <end position="542"/>
    </location>
</feature>
<feature type="transmembrane region" description="Helical" evidence="5">
    <location>
        <begin position="607"/>
        <end position="626"/>
    </location>
</feature>
<dbReference type="GO" id="GO:0055085">
    <property type="term" value="P:transmembrane transport"/>
    <property type="evidence" value="ECO:0007669"/>
    <property type="project" value="InterPro"/>
</dbReference>
<dbReference type="SUPFAM" id="SSF161098">
    <property type="entry name" value="MetI-like"/>
    <property type="match status" value="1"/>
</dbReference>
<organism evidence="7 8">
    <name type="scientific">Methylophaga sulfidovorans</name>
    <dbReference type="NCBI Taxonomy" id="45496"/>
    <lineage>
        <taxon>Bacteria</taxon>
        <taxon>Pseudomonadati</taxon>
        <taxon>Pseudomonadota</taxon>
        <taxon>Gammaproteobacteria</taxon>
        <taxon>Thiotrichales</taxon>
        <taxon>Piscirickettsiaceae</taxon>
        <taxon>Methylophaga</taxon>
    </lineage>
</organism>
<comment type="similarity">
    <text evidence="5">Belongs to the binding-protein-dependent transport system permease family.</text>
</comment>
<evidence type="ECO:0000256" key="4">
    <source>
        <dbReference type="ARBA" id="ARBA00023136"/>
    </source>
</evidence>
<protein>
    <submittedName>
        <fullName evidence="7">Phosphate transport system permease protein</fullName>
    </submittedName>
</protein>
<dbReference type="OrthoDB" id="9785113at2"/>
<keyword evidence="2 5" id="KW-0812">Transmembrane</keyword>
<dbReference type="AlphaFoldDB" id="A0A1I3Y349"/>
<dbReference type="Gene3D" id="2.130.10.10">
    <property type="entry name" value="YVTN repeat-like/Quinoprotein amine dehydrogenase"/>
    <property type="match status" value="1"/>
</dbReference>
<sequence length="756" mass="84080">MQEQTVENSVLPAPGSKVANRRRAWREVKDRIAKYGVAVGGISVILAIVLIFFYLLYVVMPLFQGASLKTEATYHSDFKQPVFLSLNEYNTVAMALEASGVVRFFDAKTGKTMSETTLPLDGKTISTVSAGAATTGVFSYGFNDGSALVIKEKYKVTYPTGTQRVIVPEVTYPLGEKHVAIDDQGKSISLLSVQSYEDKTTFVAYTEDKRLILKRFEKEVDFLDDTQFTIKEEKHEISLTDVSSLTQVKLDIDQRELYLVDDKGFIYYYDVQQLDKPRLIQKIKAVPTGVDITSFEFLTGGISILVGRSDGHIDQWFPVRDKDNNYTLHNVRSFDAQSSPIIAIAPEQARKGFLTLDKTGHLGIYHTTAHRTLLVEPYVNSSAVIGLSPRANGFISMTDKGDVKLLDIHNEHPDISWHSLWEKVWYESRDKPEYIWQSSSASNDFEPKFSLTPLTFGTIKAAFYAMLVAVPLAIMGAIFTAYFMSPRMRSFVKPTIEIMEALPTVILGFLAGLWLAPLVEDHLPGVFTLLFMLPVMIILTAWGWTKLPKAWRERIPDGWEPAVLIPIVLLVGYVSMASSGAIELWLFDGNMPQFLNDVGINYDQRNSLVVGLVMGFAVIPTIFSITEDAIFGVPKHLTIGSLALGATPWQTMTRVVLLTASPGIFSAVMIGLGRAVGETMIVLMATGNTPIMDFNIFEGFRALSANIAVEMPEAEVASSHYRVLFLAALVLFLATFILNTVAEIVRQRLRNKYSSL</sequence>
<dbReference type="STRING" id="45496.SAMN04488079_10786"/>
<feature type="domain" description="ABC transmembrane type-1" evidence="6">
    <location>
        <begin position="455"/>
        <end position="742"/>
    </location>
</feature>
<evidence type="ECO:0000313" key="7">
    <source>
        <dbReference type="EMBL" id="SFK25721.1"/>
    </source>
</evidence>
<keyword evidence="5" id="KW-0813">Transport</keyword>
<dbReference type="InterPro" id="IPR035906">
    <property type="entry name" value="MetI-like_sf"/>
</dbReference>
<feature type="transmembrane region" description="Helical" evidence="5">
    <location>
        <begin position="563"/>
        <end position="587"/>
    </location>
</feature>
<evidence type="ECO:0000256" key="1">
    <source>
        <dbReference type="ARBA" id="ARBA00004651"/>
    </source>
</evidence>
<proteinExistence type="inferred from homology"/>
<accession>A0A1I3Y349</accession>
<keyword evidence="8" id="KW-1185">Reference proteome</keyword>
<dbReference type="InterPro" id="IPR015943">
    <property type="entry name" value="WD40/YVTN_repeat-like_dom_sf"/>
</dbReference>
<feature type="transmembrane region" description="Helical" evidence="5">
    <location>
        <begin position="721"/>
        <end position="742"/>
    </location>
</feature>
<dbReference type="Proteomes" id="UP000198924">
    <property type="component" value="Unassembled WGS sequence"/>
</dbReference>
<dbReference type="InterPro" id="IPR000515">
    <property type="entry name" value="MetI-like"/>
</dbReference>
<feature type="transmembrane region" description="Helical" evidence="5">
    <location>
        <begin position="496"/>
        <end position="516"/>
    </location>
</feature>
<evidence type="ECO:0000259" key="6">
    <source>
        <dbReference type="PROSITE" id="PS50928"/>
    </source>
</evidence>
<feature type="transmembrane region" description="Helical" evidence="5">
    <location>
        <begin position="461"/>
        <end position="484"/>
    </location>
</feature>
<dbReference type="PANTHER" id="PTHR42727:SF1">
    <property type="entry name" value="PHOSPHATE TRANSPORT SYSTEM PERMEASE"/>
    <property type="match status" value="1"/>
</dbReference>
<feature type="transmembrane region" description="Helical" evidence="5">
    <location>
        <begin position="655"/>
        <end position="676"/>
    </location>
</feature>